<dbReference type="STRING" id="1526571.AT746_16980"/>
<sequence>MKAVICFGEALIDFLNFNQSQQGPLTLPEFRQYPGGAPANAAVAVAKLGGNARFVGQVGQDAFGDFLIQAMAAYGVDTSLVFQHASARTALAFVMLDEQGERSFSFYRDQTADVLFNQQQCDPDWFDNNSILHLCSNTLTTEAIADCSEHLLRLAKQQGALVSFDVNLRHNLWPEGEADRESVNKLVYQADVVKFSKEELDYLSAGDSPTYIRHCLQQGCRLLLATDGANSIHYHTATHQGEIQPPQVKAVDTTAGGDAFIGGFLYALSVIDNAGAQIGRPETLEPLLIFASHCGAHAVTLPGAFPALPTLTTVFQALAEQGHQPEQFRTIFGSPE</sequence>
<evidence type="ECO:0000313" key="7">
    <source>
        <dbReference type="EMBL" id="ALT00527.1"/>
    </source>
</evidence>
<gene>
    <name evidence="7" type="ORF">AT746_16980</name>
</gene>
<dbReference type="GO" id="GO:0005524">
    <property type="term" value="F:ATP binding"/>
    <property type="evidence" value="ECO:0007669"/>
    <property type="project" value="UniProtKB-KW"/>
</dbReference>
<dbReference type="InterPro" id="IPR050306">
    <property type="entry name" value="PfkB_Carbo_kinase"/>
</dbReference>
<keyword evidence="5" id="KW-0067">ATP-binding</keyword>
<dbReference type="GO" id="GO:0016301">
    <property type="term" value="F:kinase activity"/>
    <property type="evidence" value="ECO:0007669"/>
    <property type="project" value="UniProtKB-KW"/>
</dbReference>
<keyword evidence="8" id="KW-1185">Reference proteome</keyword>
<evidence type="ECO:0000256" key="3">
    <source>
        <dbReference type="ARBA" id="ARBA00022741"/>
    </source>
</evidence>
<dbReference type="EMBL" id="CP013650">
    <property type="protein sequence ID" value="ALT00527.1"/>
    <property type="molecule type" value="Genomic_DNA"/>
</dbReference>
<dbReference type="Proteomes" id="UP000068447">
    <property type="component" value="Chromosome"/>
</dbReference>
<evidence type="ECO:0000313" key="8">
    <source>
        <dbReference type="Proteomes" id="UP000068447"/>
    </source>
</evidence>
<name>A0A0U3AHJ5_9ALTE</name>
<evidence type="ECO:0000256" key="2">
    <source>
        <dbReference type="ARBA" id="ARBA00022679"/>
    </source>
</evidence>
<dbReference type="InterPro" id="IPR029056">
    <property type="entry name" value="Ribokinase-like"/>
</dbReference>
<dbReference type="OrthoDB" id="9779730at2"/>
<dbReference type="PROSITE" id="PS00584">
    <property type="entry name" value="PFKB_KINASES_2"/>
    <property type="match status" value="1"/>
</dbReference>
<feature type="domain" description="Carbohydrate kinase PfkB" evidence="6">
    <location>
        <begin position="1"/>
        <end position="310"/>
    </location>
</feature>
<dbReference type="PANTHER" id="PTHR43085:SF1">
    <property type="entry name" value="PSEUDOURIDINE KINASE-RELATED"/>
    <property type="match status" value="1"/>
</dbReference>
<evidence type="ECO:0000256" key="1">
    <source>
        <dbReference type="ARBA" id="ARBA00010688"/>
    </source>
</evidence>
<organism evidence="7 8">
    <name type="scientific">Lacimicrobium alkaliphilum</name>
    <dbReference type="NCBI Taxonomy" id="1526571"/>
    <lineage>
        <taxon>Bacteria</taxon>
        <taxon>Pseudomonadati</taxon>
        <taxon>Pseudomonadota</taxon>
        <taxon>Gammaproteobacteria</taxon>
        <taxon>Alteromonadales</taxon>
        <taxon>Alteromonadaceae</taxon>
        <taxon>Lacimicrobium</taxon>
    </lineage>
</organism>
<dbReference type="PANTHER" id="PTHR43085">
    <property type="entry name" value="HEXOKINASE FAMILY MEMBER"/>
    <property type="match status" value="1"/>
</dbReference>
<proteinExistence type="inferred from homology"/>
<dbReference type="CDD" id="cd01167">
    <property type="entry name" value="bac_FRK"/>
    <property type="match status" value="1"/>
</dbReference>
<accession>A0A0U3AHJ5</accession>
<dbReference type="AlphaFoldDB" id="A0A0U3AHJ5"/>
<comment type="similarity">
    <text evidence="1">Belongs to the carbohydrate kinase PfkB family.</text>
</comment>
<reference evidence="7 8" key="1">
    <citation type="submission" date="2015-12" db="EMBL/GenBank/DDBJ databases">
        <title>Complete genome of Lacimicrobium alkaliphilum KCTC 32984.</title>
        <authorList>
            <person name="Kim S.-G."/>
            <person name="Lee Y.-J."/>
        </authorList>
    </citation>
    <scope>NUCLEOTIDE SEQUENCE [LARGE SCALE GENOMIC DNA]</scope>
    <source>
        <strain evidence="7 8">YelD216</strain>
    </source>
</reference>
<dbReference type="Pfam" id="PF00294">
    <property type="entry name" value="PfkB"/>
    <property type="match status" value="1"/>
</dbReference>
<evidence type="ECO:0000256" key="4">
    <source>
        <dbReference type="ARBA" id="ARBA00022777"/>
    </source>
</evidence>
<keyword evidence="3" id="KW-0547">Nucleotide-binding</keyword>
<dbReference type="KEGG" id="lal:AT746_16980"/>
<evidence type="ECO:0000259" key="6">
    <source>
        <dbReference type="Pfam" id="PF00294"/>
    </source>
</evidence>
<keyword evidence="4 7" id="KW-0418">Kinase</keyword>
<dbReference type="InterPro" id="IPR011611">
    <property type="entry name" value="PfkB_dom"/>
</dbReference>
<protein>
    <submittedName>
        <fullName evidence="7">Carbohydrate kinase</fullName>
    </submittedName>
</protein>
<dbReference type="InterPro" id="IPR002173">
    <property type="entry name" value="Carboh/pur_kinase_PfkB_CS"/>
</dbReference>
<dbReference type="SUPFAM" id="SSF53613">
    <property type="entry name" value="Ribokinase-like"/>
    <property type="match status" value="1"/>
</dbReference>
<dbReference type="Gene3D" id="3.40.1190.20">
    <property type="match status" value="1"/>
</dbReference>
<evidence type="ECO:0000256" key="5">
    <source>
        <dbReference type="ARBA" id="ARBA00022840"/>
    </source>
</evidence>
<keyword evidence="2" id="KW-0808">Transferase</keyword>